<evidence type="ECO:0000256" key="1">
    <source>
        <dbReference type="ARBA" id="ARBA00004370"/>
    </source>
</evidence>
<comment type="subcellular location">
    <subcellularLocation>
        <location evidence="1">Membrane</location>
    </subcellularLocation>
</comment>
<feature type="domain" description="Receptor ligand binding region" evidence="6">
    <location>
        <begin position="77"/>
        <end position="219"/>
    </location>
</feature>
<dbReference type="EMBL" id="KZ352543">
    <property type="protein sequence ID" value="PIO62116.1"/>
    <property type="molecule type" value="Genomic_DNA"/>
</dbReference>
<keyword evidence="2" id="KW-0812">Transmembrane</keyword>
<dbReference type="AlphaFoldDB" id="A0A2G9TVR5"/>
<organism evidence="7 8">
    <name type="scientific">Teladorsagia circumcincta</name>
    <name type="common">Brown stomach worm</name>
    <name type="synonym">Ostertagia circumcincta</name>
    <dbReference type="NCBI Taxonomy" id="45464"/>
    <lineage>
        <taxon>Eukaryota</taxon>
        <taxon>Metazoa</taxon>
        <taxon>Ecdysozoa</taxon>
        <taxon>Nematoda</taxon>
        <taxon>Chromadorea</taxon>
        <taxon>Rhabditida</taxon>
        <taxon>Rhabditina</taxon>
        <taxon>Rhabditomorpha</taxon>
        <taxon>Strongyloidea</taxon>
        <taxon>Trichostrongylidae</taxon>
        <taxon>Teladorsagia</taxon>
    </lineage>
</organism>
<keyword evidence="5" id="KW-0325">Glycoprotein</keyword>
<proteinExistence type="predicted"/>
<dbReference type="InterPro" id="IPR050726">
    <property type="entry name" value="mGluR"/>
</dbReference>
<sequence length="221" mass="25301">MRPSSVDSYALEQTLEFIKSVMSSGDGAIRELDWTYVHAIADTGSYGERGMDSFRAAATELGICIDGDVHKIGRRWTDKNFRFVASDSWGIKQSVVLGLEHLLAGSITIAPHVREEKAYINFFRKLSPAGFTFLEEYWEYLGCAENYELKYFGECFDHINYTLKQESYVPFVIDAVRVLARAISKYISDDCGQKEFHRCDLSTSRFKGDRLQKYYRNVSLS</sequence>
<dbReference type="Gene3D" id="3.40.50.2300">
    <property type="match status" value="2"/>
</dbReference>
<dbReference type="SUPFAM" id="SSF53822">
    <property type="entry name" value="Periplasmic binding protein-like I"/>
    <property type="match status" value="1"/>
</dbReference>
<dbReference type="GO" id="GO:0016020">
    <property type="term" value="C:membrane"/>
    <property type="evidence" value="ECO:0007669"/>
    <property type="project" value="UniProtKB-SubCell"/>
</dbReference>
<evidence type="ECO:0000313" key="8">
    <source>
        <dbReference type="Proteomes" id="UP000230423"/>
    </source>
</evidence>
<evidence type="ECO:0000256" key="2">
    <source>
        <dbReference type="ARBA" id="ARBA00022692"/>
    </source>
</evidence>
<keyword evidence="3" id="KW-1133">Transmembrane helix</keyword>
<name>A0A2G9TVR5_TELCI</name>
<dbReference type="Pfam" id="PF01094">
    <property type="entry name" value="ANF_receptor"/>
    <property type="match status" value="1"/>
</dbReference>
<reference evidence="7 8" key="1">
    <citation type="submission" date="2015-09" db="EMBL/GenBank/DDBJ databases">
        <title>Draft genome of the parasitic nematode Teladorsagia circumcincta isolate WARC Sus (inbred).</title>
        <authorList>
            <person name="Mitreva M."/>
        </authorList>
    </citation>
    <scope>NUCLEOTIDE SEQUENCE [LARGE SCALE GENOMIC DNA]</scope>
    <source>
        <strain evidence="7 8">S</strain>
    </source>
</reference>
<feature type="non-terminal residue" evidence="7">
    <location>
        <position position="221"/>
    </location>
</feature>
<keyword evidence="8" id="KW-1185">Reference proteome</keyword>
<dbReference type="OrthoDB" id="10332852at2759"/>
<keyword evidence="4" id="KW-0472">Membrane</keyword>
<dbReference type="Proteomes" id="UP000230423">
    <property type="component" value="Unassembled WGS sequence"/>
</dbReference>
<protein>
    <recommendedName>
        <fullName evidence="6">Receptor ligand binding region domain-containing protein</fullName>
    </recommendedName>
</protein>
<evidence type="ECO:0000256" key="4">
    <source>
        <dbReference type="ARBA" id="ARBA00023136"/>
    </source>
</evidence>
<evidence type="ECO:0000259" key="6">
    <source>
        <dbReference type="Pfam" id="PF01094"/>
    </source>
</evidence>
<evidence type="ECO:0000313" key="7">
    <source>
        <dbReference type="EMBL" id="PIO62116.1"/>
    </source>
</evidence>
<dbReference type="InterPro" id="IPR028082">
    <property type="entry name" value="Peripla_BP_I"/>
</dbReference>
<accession>A0A2G9TVR5</accession>
<evidence type="ECO:0000256" key="5">
    <source>
        <dbReference type="ARBA" id="ARBA00023180"/>
    </source>
</evidence>
<dbReference type="PANTHER" id="PTHR24060">
    <property type="entry name" value="METABOTROPIC GLUTAMATE RECEPTOR"/>
    <property type="match status" value="1"/>
</dbReference>
<evidence type="ECO:0000256" key="3">
    <source>
        <dbReference type="ARBA" id="ARBA00022989"/>
    </source>
</evidence>
<gene>
    <name evidence="7" type="ORF">TELCIR_16341</name>
</gene>
<dbReference type="InterPro" id="IPR001828">
    <property type="entry name" value="ANF_lig-bd_rcpt"/>
</dbReference>